<dbReference type="Proteomes" id="UP000070412">
    <property type="component" value="Unassembled WGS sequence"/>
</dbReference>
<accession>A0A834RFF7</accession>
<evidence type="ECO:0000313" key="13">
    <source>
        <dbReference type="EMBL" id="KAF7494512.1"/>
    </source>
</evidence>
<name>A0A834RFF7_SARSC</name>
<comment type="similarity">
    <text evidence="2 12">Belongs to the short-chain dehydrogenases/reductases (SDR) family.</text>
</comment>
<keyword evidence="6" id="KW-0560">Oxidoreductase</keyword>
<evidence type="ECO:0000256" key="1">
    <source>
        <dbReference type="ARBA" id="ARBA00004141"/>
    </source>
</evidence>
<sequence length="299" mass="34032">MYINFESIWIYLKLLQEYFRNILQWFHRSKGSKNLNGKVVVITGSANGIGREMCRLLNRFGCHLAMIDIDHFTNKELASNLSSSSPSWTKTIAYKCDLTNLDEIDLIVGQILLDFDHIDILINNAGYVNCKRIGSLSQDEIRRTFDVNILSSIWLCKQLLPSMIENREGHIVAISSIAGLLGNANLVDYCASKHAVIGMMKALELELDAQNLNFIKLTTICPLMISTGMFRKLHTRFQWLYPILTPESVAKSILDSIVREDFLVTIPKHCRIATILESVCPRTLLKMAMKFLQYNCGEH</sequence>
<keyword evidence="3" id="KW-0812">Transmembrane</keyword>
<evidence type="ECO:0000256" key="11">
    <source>
        <dbReference type="ARBA" id="ARBA00082544"/>
    </source>
</evidence>
<keyword evidence="15" id="KW-1185">Reference proteome</keyword>
<evidence type="ECO:0000256" key="10">
    <source>
        <dbReference type="ARBA" id="ARBA00068717"/>
    </source>
</evidence>
<evidence type="ECO:0000256" key="9">
    <source>
        <dbReference type="ARBA" id="ARBA00059620"/>
    </source>
</evidence>
<dbReference type="PANTHER" id="PTHR24322:SF736">
    <property type="entry name" value="RETINOL DEHYDROGENASE 10"/>
    <property type="match status" value="1"/>
</dbReference>
<dbReference type="InterPro" id="IPR002347">
    <property type="entry name" value="SDR_fam"/>
</dbReference>
<evidence type="ECO:0000256" key="6">
    <source>
        <dbReference type="ARBA" id="ARBA00023002"/>
    </source>
</evidence>
<evidence type="ECO:0000256" key="2">
    <source>
        <dbReference type="ARBA" id="ARBA00006484"/>
    </source>
</evidence>
<evidence type="ECO:0000313" key="15">
    <source>
        <dbReference type="Proteomes" id="UP000070412"/>
    </source>
</evidence>
<dbReference type="Pfam" id="PF00106">
    <property type="entry name" value="adh_short"/>
    <property type="match status" value="1"/>
</dbReference>
<reference evidence="14" key="3">
    <citation type="submission" date="2022-06" db="UniProtKB">
        <authorList>
            <consortium name="EnsemblMetazoa"/>
        </authorList>
    </citation>
    <scope>IDENTIFICATION</scope>
</reference>
<reference evidence="13" key="2">
    <citation type="submission" date="2020-01" db="EMBL/GenBank/DDBJ databases">
        <authorList>
            <person name="Korhonen P.K.K."/>
            <person name="Guangxu M.G."/>
            <person name="Wang T.W."/>
            <person name="Stroehlein A.J.S."/>
            <person name="Young N.D."/>
            <person name="Ang C.-S.A."/>
            <person name="Fernando D.W.F."/>
            <person name="Lu H.L."/>
            <person name="Taylor S.T."/>
            <person name="Ehtesham M.E.M."/>
            <person name="Najaraj S.H.N."/>
            <person name="Harsha G.H.G."/>
            <person name="Madugundu A.M."/>
            <person name="Renuse S.R."/>
            <person name="Holt D.H."/>
            <person name="Pandey A.P."/>
            <person name="Papenfuss A.P."/>
            <person name="Gasser R.B.G."/>
            <person name="Fischer K.F."/>
        </authorList>
    </citation>
    <scope>NUCLEOTIDE SEQUENCE</scope>
    <source>
        <strain evidence="13">SSS_KF_BRIS2020</strain>
    </source>
</reference>
<dbReference type="Gene3D" id="3.40.50.720">
    <property type="entry name" value="NAD(P)-binding Rossmann-like Domain"/>
    <property type="match status" value="1"/>
</dbReference>
<organism evidence="13">
    <name type="scientific">Sarcoptes scabiei</name>
    <name type="common">Itch mite</name>
    <name type="synonym">Acarus scabiei</name>
    <dbReference type="NCBI Taxonomy" id="52283"/>
    <lineage>
        <taxon>Eukaryota</taxon>
        <taxon>Metazoa</taxon>
        <taxon>Ecdysozoa</taxon>
        <taxon>Arthropoda</taxon>
        <taxon>Chelicerata</taxon>
        <taxon>Arachnida</taxon>
        <taxon>Acari</taxon>
        <taxon>Acariformes</taxon>
        <taxon>Sarcoptiformes</taxon>
        <taxon>Astigmata</taxon>
        <taxon>Psoroptidia</taxon>
        <taxon>Sarcoptoidea</taxon>
        <taxon>Sarcoptidae</taxon>
        <taxon>Sarcoptinae</taxon>
        <taxon>Sarcoptes</taxon>
    </lineage>
</organism>
<reference evidence="15" key="1">
    <citation type="journal article" date="2020" name="PLoS Negl. Trop. Dis.">
        <title>High-quality nuclear genome for Sarcoptes scabiei-A critical resource for a neglected parasite.</title>
        <authorList>
            <person name="Korhonen P.K."/>
            <person name="Gasser R.B."/>
            <person name="Ma G."/>
            <person name="Wang T."/>
            <person name="Stroehlein A.J."/>
            <person name="Young N.D."/>
            <person name="Ang C.S."/>
            <person name="Fernando D.D."/>
            <person name="Lu H.C."/>
            <person name="Taylor S."/>
            <person name="Reynolds S.L."/>
            <person name="Mofiz E."/>
            <person name="Najaraj S.H."/>
            <person name="Gowda H."/>
            <person name="Madugundu A."/>
            <person name="Renuse S."/>
            <person name="Holt D."/>
            <person name="Pandey A."/>
            <person name="Papenfuss A.T."/>
            <person name="Fischer K."/>
        </authorList>
    </citation>
    <scope>NUCLEOTIDE SEQUENCE [LARGE SCALE GENOMIC DNA]</scope>
</reference>
<evidence type="ECO:0000256" key="7">
    <source>
        <dbReference type="ARBA" id="ARBA00023098"/>
    </source>
</evidence>
<dbReference type="GO" id="GO:0052650">
    <property type="term" value="F:all-trans-retinol dehydrogenase (NADP+) activity"/>
    <property type="evidence" value="ECO:0007669"/>
    <property type="project" value="UniProtKB-ARBA"/>
</dbReference>
<dbReference type="PANTHER" id="PTHR24322">
    <property type="entry name" value="PKSB"/>
    <property type="match status" value="1"/>
</dbReference>
<dbReference type="InterPro" id="IPR036291">
    <property type="entry name" value="NAD(P)-bd_dom_sf"/>
</dbReference>
<gene>
    <name evidence="13" type="ORF">SSS_1898</name>
</gene>
<keyword evidence="4" id="KW-0521">NADP</keyword>
<keyword evidence="5" id="KW-1133">Transmembrane helix</keyword>
<evidence type="ECO:0000256" key="3">
    <source>
        <dbReference type="ARBA" id="ARBA00022692"/>
    </source>
</evidence>
<evidence type="ECO:0000256" key="12">
    <source>
        <dbReference type="RuleBase" id="RU000363"/>
    </source>
</evidence>
<evidence type="ECO:0000256" key="4">
    <source>
        <dbReference type="ARBA" id="ARBA00022857"/>
    </source>
</evidence>
<dbReference type="EnsemblMetazoa" id="SSS_1898s_mrna">
    <property type="protein sequence ID" value="KAF7494512.1"/>
    <property type="gene ID" value="SSS_1898"/>
</dbReference>
<dbReference type="GO" id="GO:0016020">
    <property type="term" value="C:membrane"/>
    <property type="evidence" value="ECO:0007669"/>
    <property type="project" value="UniProtKB-SubCell"/>
</dbReference>
<dbReference type="PRINTS" id="PR00081">
    <property type="entry name" value="GDHRDH"/>
</dbReference>
<dbReference type="PRINTS" id="PR00080">
    <property type="entry name" value="SDRFAMILY"/>
</dbReference>
<evidence type="ECO:0000256" key="5">
    <source>
        <dbReference type="ARBA" id="ARBA00022989"/>
    </source>
</evidence>
<dbReference type="OMA" id="KQMALQY"/>
<keyword evidence="7" id="KW-0443">Lipid metabolism</keyword>
<proteinExistence type="inferred from homology"/>
<dbReference type="SUPFAM" id="SSF51735">
    <property type="entry name" value="NAD(P)-binding Rossmann-fold domains"/>
    <property type="match status" value="1"/>
</dbReference>
<dbReference type="FunFam" id="3.40.50.720:FF:000131">
    <property type="entry name" value="Short-chain dehydrogenase/reductase 3"/>
    <property type="match status" value="1"/>
</dbReference>
<evidence type="ECO:0000256" key="8">
    <source>
        <dbReference type="ARBA" id="ARBA00023136"/>
    </source>
</evidence>
<comment type="function">
    <text evidence="9">Catalyzes the reduction of all-trans-retinal to all-trans-retinol in the presence of NADPH.</text>
</comment>
<dbReference type="AlphaFoldDB" id="A0A834RFF7"/>
<evidence type="ECO:0000313" key="14">
    <source>
        <dbReference type="EnsemblMetazoa" id="KAF7494512.1"/>
    </source>
</evidence>
<keyword evidence="8" id="KW-0472">Membrane</keyword>
<dbReference type="GO" id="GO:0005811">
    <property type="term" value="C:lipid droplet"/>
    <property type="evidence" value="ECO:0007669"/>
    <property type="project" value="TreeGrafter"/>
</dbReference>
<dbReference type="EMBL" id="WVUK01000053">
    <property type="protein sequence ID" value="KAF7494512.1"/>
    <property type="molecule type" value="Genomic_DNA"/>
</dbReference>
<comment type="subcellular location">
    <subcellularLocation>
        <location evidence="1">Membrane</location>
        <topology evidence="1">Multi-pass membrane protein</topology>
    </subcellularLocation>
</comment>
<dbReference type="OrthoDB" id="5840532at2759"/>
<protein>
    <recommendedName>
        <fullName evidence="10">Short-chain dehydrogenase/reductase 3</fullName>
    </recommendedName>
    <alternativeName>
        <fullName evidence="11">Retinal short-chain dehydrogenase/reductase 1</fullName>
    </alternativeName>
</protein>